<keyword evidence="2" id="KW-1185">Reference proteome</keyword>
<dbReference type="EMBL" id="BLXT01000167">
    <property type="protein sequence ID" value="GFN74801.1"/>
    <property type="molecule type" value="Genomic_DNA"/>
</dbReference>
<gene>
    <name evidence="1" type="ORF">PoB_000130700</name>
</gene>
<protein>
    <submittedName>
        <fullName evidence="1">Uncharacterized protein</fullName>
    </submittedName>
</protein>
<evidence type="ECO:0000313" key="2">
    <source>
        <dbReference type="Proteomes" id="UP000735302"/>
    </source>
</evidence>
<sequence>MSLDTERHLARPLQRLKQTTAGINDMSFFCFYFKTGKKEIENRKTDIFLKGFDGNPRHNALISSAEGITHLRVRNVKRRQGVLADITSCCWKRTDWGAIRT</sequence>
<accession>A0AAV3XXC8</accession>
<dbReference type="Proteomes" id="UP000735302">
    <property type="component" value="Unassembled WGS sequence"/>
</dbReference>
<proteinExistence type="predicted"/>
<dbReference type="AlphaFoldDB" id="A0AAV3XXC8"/>
<organism evidence="1 2">
    <name type="scientific">Plakobranchus ocellatus</name>
    <dbReference type="NCBI Taxonomy" id="259542"/>
    <lineage>
        <taxon>Eukaryota</taxon>
        <taxon>Metazoa</taxon>
        <taxon>Spiralia</taxon>
        <taxon>Lophotrochozoa</taxon>
        <taxon>Mollusca</taxon>
        <taxon>Gastropoda</taxon>
        <taxon>Heterobranchia</taxon>
        <taxon>Euthyneura</taxon>
        <taxon>Panpulmonata</taxon>
        <taxon>Sacoglossa</taxon>
        <taxon>Placobranchoidea</taxon>
        <taxon>Plakobranchidae</taxon>
        <taxon>Plakobranchus</taxon>
    </lineage>
</organism>
<name>A0AAV3XXC8_9GAST</name>
<comment type="caution">
    <text evidence="1">The sequence shown here is derived from an EMBL/GenBank/DDBJ whole genome shotgun (WGS) entry which is preliminary data.</text>
</comment>
<evidence type="ECO:0000313" key="1">
    <source>
        <dbReference type="EMBL" id="GFN74801.1"/>
    </source>
</evidence>
<reference evidence="1 2" key="1">
    <citation type="journal article" date="2021" name="Elife">
        <title>Chloroplast acquisition without the gene transfer in kleptoplastic sea slugs, Plakobranchus ocellatus.</title>
        <authorList>
            <person name="Maeda T."/>
            <person name="Takahashi S."/>
            <person name="Yoshida T."/>
            <person name="Shimamura S."/>
            <person name="Takaki Y."/>
            <person name="Nagai Y."/>
            <person name="Toyoda A."/>
            <person name="Suzuki Y."/>
            <person name="Arimoto A."/>
            <person name="Ishii H."/>
            <person name="Satoh N."/>
            <person name="Nishiyama T."/>
            <person name="Hasebe M."/>
            <person name="Maruyama T."/>
            <person name="Minagawa J."/>
            <person name="Obokata J."/>
            <person name="Shigenobu S."/>
        </authorList>
    </citation>
    <scope>NUCLEOTIDE SEQUENCE [LARGE SCALE GENOMIC DNA]</scope>
</reference>